<dbReference type="AlphaFoldDB" id="A0A9W4BED5"/>
<evidence type="ECO:0000256" key="3">
    <source>
        <dbReference type="ARBA" id="ARBA00023163"/>
    </source>
</evidence>
<keyword evidence="3" id="KW-0804">Transcription</keyword>
<dbReference type="RefSeq" id="WP_163738688.1">
    <property type="nucleotide sequence ID" value="NZ_AP022602.1"/>
</dbReference>
<protein>
    <submittedName>
        <fullName evidence="5">MerR family transcriptional regulator</fullName>
    </submittedName>
</protein>
<dbReference type="KEGG" id="mgau:MGALJ_60340"/>
<dbReference type="PANTHER" id="PTHR30204">
    <property type="entry name" value="REDOX-CYCLING DRUG-SENSING TRANSCRIPTIONAL ACTIVATOR SOXR"/>
    <property type="match status" value="1"/>
</dbReference>
<sequence length="261" mass="27256">MSSYRISQLAERSGVPATTLRFYESAGLLSAQRTASGYRIYDDAAVDRLAFISAAKLLGLPLEQIRDLLGVWEQGVCAHVRARLLPLVVAGISDAEHRIAELSAFSAHLSRVHEDLLAPAPEGACGPGCGCVPAATGPVLLDLSSRADLGSSALPRAGVGDGQEVAVACTLSGAEQTGRVDEWQRLLTSATGRSQIADGVRLEFPCDPDLVAAVARLAAAEQKCCAFFDFTLHLTASTLVVTVRAPEAAGPLMAELFGVSA</sequence>
<keyword evidence="6" id="KW-1185">Reference proteome</keyword>
<keyword evidence="1" id="KW-0805">Transcription regulation</keyword>
<dbReference type="Pfam" id="PF13411">
    <property type="entry name" value="MerR_1"/>
    <property type="match status" value="1"/>
</dbReference>
<dbReference type="PANTHER" id="PTHR30204:SF94">
    <property type="entry name" value="HEAVY METAL-DEPENDENT TRANSCRIPTIONAL REGULATOR HI_0293-RELATED"/>
    <property type="match status" value="1"/>
</dbReference>
<evidence type="ECO:0000259" key="4">
    <source>
        <dbReference type="PROSITE" id="PS50937"/>
    </source>
</evidence>
<evidence type="ECO:0000256" key="1">
    <source>
        <dbReference type="ARBA" id="ARBA00023015"/>
    </source>
</evidence>
<geneLocation type="plasmid" evidence="5 6">
    <name>pJCM6399</name>
</geneLocation>
<proteinExistence type="predicted"/>
<gene>
    <name evidence="5" type="ORF">MGALJ_60340</name>
</gene>
<evidence type="ECO:0000313" key="6">
    <source>
        <dbReference type="Proteomes" id="UP000465785"/>
    </source>
</evidence>
<dbReference type="GO" id="GO:0003677">
    <property type="term" value="F:DNA binding"/>
    <property type="evidence" value="ECO:0007669"/>
    <property type="project" value="UniProtKB-KW"/>
</dbReference>
<accession>A0A9W4BED5</accession>
<dbReference type="SUPFAM" id="SSF46955">
    <property type="entry name" value="Putative DNA-binding domain"/>
    <property type="match status" value="1"/>
</dbReference>
<dbReference type="PROSITE" id="PS50937">
    <property type="entry name" value="HTH_MERR_2"/>
    <property type="match status" value="1"/>
</dbReference>
<evidence type="ECO:0000256" key="2">
    <source>
        <dbReference type="ARBA" id="ARBA00023125"/>
    </source>
</evidence>
<evidence type="ECO:0000313" key="5">
    <source>
        <dbReference type="EMBL" id="BBY96365.1"/>
    </source>
</evidence>
<dbReference type="SMART" id="SM00422">
    <property type="entry name" value="HTH_MERR"/>
    <property type="match status" value="1"/>
</dbReference>
<keyword evidence="2" id="KW-0238">DNA-binding</keyword>
<dbReference type="EMBL" id="AP022602">
    <property type="protein sequence ID" value="BBY96365.1"/>
    <property type="molecule type" value="Genomic_DNA"/>
</dbReference>
<reference evidence="5 6" key="1">
    <citation type="journal article" date="2019" name="Emerg. Microbes Infect.">
        <title>Comprehensive subspecies identification of 175 nontuberculous mycobacteria species based on 7547 genomic profiles.</title>
        <authorList>
            <person name="Matsumoto Y."/>
            <person name="Kinjo T."/>
            <person name="Motooka D."/>
            <person name="Nabeya D."/>
            <person name="Jung N."/>
            <person name="Uechi K."/>
            <person name="Horii T."/>
            <person name="Iida T."/>
            <person name="Fujita J."/>
            <person name="Nakamura S."/>
        </authorList>
    </citation>
    <scope>NUCLEOTIDE SEQUENCE [LARGE SCALE GENOMIC DNA]</scope>
    <source>
        <strain evidence="5 6">JCM 6399</strain>
        <plasmid evidence="5">pJCM6399</plasmid>
    </source>
</reference>
<dbReference type="Proteomes" id="UP000465785">
    <property type="component" value="Plasmid pJCM6399"/>
</dbReference>
<dbReference type="GO" id="GO:0003700">
    <property type="term" value="F:DNA-binding transcription factor activity"/>
    <property type="evidence" value="ECO:0007669"/>
    <property type="project" value="InterPro"/>
</dbReference>
<dbReference type="PRINTS" id="PR00040">
    <property type="entry name" value="HTHMERR"/>
</dbReference>
<dbReference type="InterPro" id="IPR000551">
    <property type="entry name" value="MerR-type_HTH_dom"/>
</dbReference>
<dbReference type="InterPro" id="IPR009061">
    <property type="entry name" value="DNA-bd_dom_put_sf"/>
</dbReference>
<keyword evidence="5" id="KW-0614">Plasmid</keyword>
<dbReference type="Gene3D" id="1.10.1660.10">
    <property type="match status" value="1"/>
</dbReference>
<organism evidence="5 6">
    <name type="scientific">Mycobacterium gallinarum</name>
    <dbReference type="NCBI Taxonomy" id="39689"/>
    <lineage>
        <taxon>Bacteria</taxon>
        <taxon>Bacillati</taxon>
        <taxon>Actinomycetota</taxon>
        <taxon>Actinomycetes</taxon>
        <taxon>Mycobacteriales</taxon>
        <taxon>Mycobacteriaceae</taxon>
        <taxon>Mycobacterium</taxon>
    </lineage>
</organism>
<dbReference type="InterPro" id="IPR047057">
    <property type="entry name" value="MerR_fam"/>
</dbReference>
<feature type="domain" description="HTH merR-type" evidence="4">
    <location>
        <begin position="3"/>
        <end position="71"/>
    </location>
</feature>
<name>A0A9W4BED5_9MYCO</name>